<dbReference type="OrthoDB" id="271448at2759"/>
<evidence type="ECO:0000256" key="1">
    <source>
        <dbReference type="SAM" id="MobiDB-lite"/>
    </source>
</evidence>
<accession>A0A1Y2DVF5</accession>
<dbReference type="Proteomes" id="UP000193689">
    <property type="component" value="Unassembled WGS sequence"/>
</dbReference>
<proteinExistence type="predicted"/>
<evidence type="ECO:0000313" key="4">
    <source>
        <dbReference type="Proteomes" id="UP000193689"/>
    </source>
</evidence>
<sequence>MKAALSLPAFAALAMAGPLVPRQDIDFVLVEDAPDPTLVMVPVGPTAQSVTYDLAAATRSATANPLPVEAVEKRGATLVARSPCQPQPSGSGPRVSPDTDNAFLSSTELSSIAAAAPIPTDYSRMFVNLHASSSAYGYQGFTTLESYDTNLCAAKCNDILGCFGFNIYFERDPSVEPAASCPNPSSTTVIKCVFWGGLVAAENARNDGQWRNNFHVVISGSNGYMRTTVPTITGFNGQYLGNASINAPNDCNGKDTYMGSKIFTTTSFDPRLCSAACKSQNDYNTAHPPQNGRPKICKFLTTYVVAVNGRPEGQYCAMYTQPWDSSYATNFGQWRGNDQYTVGLAFSYSNISSPGLPVCPNDIDYLRSQGSEFCTSYVSYSAPTSTVTAPATTYTTQTITSSVTSVTTTTRTSTIT</sequence>
<evidence type="ECO:0000313" key="3">
    <source>
        <dbReference type="EMBL" id="ORY63272.1"/>
    </source>
</evidence>
<dbReference type="EMBL" id="MCFJ01000008">
    <property type="protein sequence ID" value="ORY63272.1"/>
    <property type="molecule type" value="Genomic_DNA"/>
</dbReference>
<gene>
    <name evidence="3" type="ORF">BCR38DRAFT_344496</name>
</gene>
<feature type="compositionally biased region" description="Low complexity" evidence="1">
    <location>
        <begin position="82"/>
        <end position="93"/>
    </location>
</feature>
<dbReference type="PANTHER" id="PTHR36578:SF2">
    <property type="entry name" value="PA14 DOMAIN-CONTAINING PROTEIN"/>
    <property type="match status" value="1"/>
</dbReference>
<dbReference type="AlphaFoldDB" id="A0A1Y2DVF5"/>
<dbReference type="STRING" id="1141098.A0A1Y2DVF5"/>
<keyword evidence="2" id="KW-0732">Signal</keyword>
<feature type="chain" id="PRO_5011988227" description="Carbohydrate-binding-like protein" evidence="2">
    <location>
        <begin position="17"/>
        <end position="416"/>
    </location>
</feature>
<evidence type="ECO:0000256" key="2">
    <source>
        <dbReference type="SAM" id="SignalP"/>
    </source>
</evidence>
<keyword evidence="4" id="KW-1185">Reference proteome</keyword>
<dbReference type="RefSeq" id="XP_040714929.1">
    <property type="nucleotide sequence ID" value="XM_040856110.1"/>
</dbReference>
<dbReference type="PANTHER" id="PTHR36578">
    <property type="entry name" value="CHROMOSOME 15, WHOLE GENOME SHOTGUN SEQUENCE"/>
    <property type="match status" value="1"/>
</dbReference>
<dbReference type="InParanoid" id="A0A1Y2DVF5"/>
<protein>
    <recommendedName>
        <fullName evidence="5">Carbohydrate-binding-like protein</fullName>
    </recommendedName>
</protein>
<name>A0A1Y2DVF5_9PEZI</name>
<feature type="region of interest" description="Disordered" evidence="1">
    <location>
        <begin position="81"/>
        <end position="100"/>
    </location>
</feature>
<dbReference type="GeneID" id="63772322"/>
<evidence type="ECO:0008006" key="5">
    <source>
        <dbReference type="Google" id="ProtNLM"/>
    </source>
</evidence>
<organism evidence="3 4">
    <name type="scientific">Pseudomassariella vexata</name>
    <dbReference type="NCBI Taxonomy" id="1141098"/>
    <lineage>
        <taxon>Eukaryota</taxon>
        <taxon>Fungi</taxon>
        <taxon>Dikarya</taxon>
        <taxon>Ascomycota</taxon>
        <taxon>Pezizomycotina</taxon>
        <taxon>Sordariomycetes</taxon>
        <taxon>Xylariomycetidae</taxon>
        <taxon>Amphisphaeriales</taxon>
        <taxon>Pseudomassariaceae</taxon>
        <taxon>Pseudomassariella</taxon>
    </lineage>
</organism>
<reference evidence="3 4" key="1">
    <citation type="submission" date="2016-07" db="EMBL/GenBank/DDBJ databases">
        <title>Pervasive Adenine N6-methylation of Active Genes in Fungi.</title>
        <authorList>
            <consortium name="DOE Joint Genome Institute"/>
            <person name="Mondo S.J."/>
            <person name="Dannebaum R.O."/>
            <person name="Kuo R.C."/>
            <person name="Labutti K."/>
            <person name="Haridas S."/>
            <person name="Kuo A."/>
            <person name="Salamov A."/>
            <person name="Ahrendt S.R."/>
            <person name="Lipzen A."/>
            <person name="Sullivan W."/>
            <person name="Andreopoulos W.B."/>
            <person name="Clum A."/>
            <person name="Lindquist E."/>
            <person name="Daum C."/>
            <person name="Ramamoorthy G.K."/>
            <person name="Gryganskyi A."/>
            <person name="Culley D."/>
            <person name="Magnuson J.K."/>
            <person name="James T.Y."/>
            <person name="O'Malley M.A."/>
            <person name="Stajich J.E."/>
            <person name="Spatafora J.W."/>
            <person name="Visel A."/>
            <person name="Grigoriev I.V."/>
        </authorList>
    </citation>
    <scope>NUCLEOTIDE SEQUENCE [LARGE SCALE GENOMIC DNA]</scope>
    <source>
        <strain evidence="3 4">CBS 129021</strain>
    </source>
</reference>
<feature type="signal peptide" evidence="2">
    <location>
        <begin position="1"/>
        <end position="16"/>
    </location>
</feature>
<comment type="caution">
    <text evidence="3">The sequence shown here is derived from an EMBL/GenBank/DDBJ whole genome shotgun (WGS) entry which is preliminary data.</text>
</comment>